<gene>
    <name evidence="2" type="ORF">T07_366</name>
</gene>
<keyword evidence="3" id="KW-1185">Reference proteome</keyword>
<feature type="signal peptide" evidence="1">
    <location>
        <begin position="1"/>
        <end position="20"/>
    </location>
</feature>
<feature type="chain" id="PRO_5006868333" evidence="1">
    <location>
        <begin position="21"/>
        <end position="183"/>
    </location>
</feature>
<evidence type="ECO:0000313" key="2">
    <source>
        <dbReference type="EMBL" id="KRX19209.1"/>
    </source>
</evidence>
<name>A0A0V0RXL0_9BILA</name>
<evidence type="ECO:0000313" key="3">
    <source>
        <dbReference type="Proteomes" id="UP000054630"/>
    </source>
</evidence>
<comment type="caution">
    <text evidence="2">The sequence shown here is derived from an EMBL/GenBank/DDBJ whole genome shotgun (WGS) entry which is preliminary data.</text>
</comment>
<protein>
    <submittedName>
        <fullName evidence="2">Uncharacterized protein</fullName>
    </submittedName>
</protein>
<dbReference type="EMBL" id="JYDL01000062">
    <property type="protein sequence ID" value="KRX19209.1"/>
    <property type="molecule type" value="Genomic_DNA"/>
</dbReference>
<proteinExistence type="predicted"/>
<reference evidence="2 3" key="1">
    <citation type="submission" date="2015-01" db="EMBL/GenBank/DDBJ databases">
        <title>Evolution of Trichinella species and genotypes.</title>
        <authorList>
            <person name="Korhonen P.K."/>
            <person name="Edoardo P."/>
            <person name="Giuseppe L.R."/>
            <person name="Gasser R.B."/>
        </authorList>
    </citation>
    <scope>NUCLEOTIDE SEQUENCE [LARGE SCALE GENOMIC DNA]</scope>
    <source>
        <strain evidence="2">ISS37</strain>
    </source>
</reference>
<dbReference type="Proteomes" id="UP000054630">
    <property type="component" value="Unassembled WGS sequence"/>
</dbReference>
<sequence>MLKTEKFLVSVPFLTWLLNADGNGSERTGYYNKCEKVMTMDYTFAIKELLCRYRSNPVLVEVHINKVLCIHCRCHSVLAPFWHSGVSCLYLCSLAYGNEYGIRLYGYGNAIETVKLTGIQSLCILKMWQFDYAFSAKNHEFATDFVLTYHPLEGYLIPCRCHFILVPSWKEALPGSLPMAQLR</sequence>
<organism evidence="2 3">
    <name type="scientific">Trichinella nelsoni</name>
    <dbReference type="NCBI Taxonomy" id="6336"/>
    <lineage>
        <taxon>Eukaryota</taxon>
        <taxon>Metazoa</taxon>
        <taxon>Ecdysozoa</taxon>
        <taxon>Nematoda</taxon>
        <taxon>Enoplea</taxon>
        <taxon>Dorylaimia</taxon>
        <taxon>Trichinellida</taxon>
        <taxon>Trichinellidae</taxon>
        <taxon>Trichinella</taxon>
    </lineage>
</organism>
<accession>A0A0V0RXL0</accession>
<dbReference type="OrthoDB" id="5937138at2759"/>
<keyword evidence="1" id="KW-0732">Signal</keyword>
<dbReference type="AlphaFoldDB" id="A0A0V0RXL0"/>
<evidence type="ECO:0000256" key="1">
    <source>
        <dbReference type="SAM" id="SignalP"/>
    </source>
</evidence>